<dbReference type="AlphaFoldDB" id="A0A399JAY2"/>
<evidence type="ECO:0000313" key="1">
    <source>
        <dbReference type="EMBL" id="RII42698.1"/>
    </source>
</evidence>
<protein>
    <submittedName>
        <fullName evidence="1">Uncharacterized protein</fullName>
    </submittedName>
</protein>
<name>A0A399JAY2_9MICC</name>
<sequence>MDLFLAGEPRRFVQIWPSLETGEWIVREGLLGRAGRLTETGLRPEAVPLEELAAPVLGRGFAEHDDELMDWVVIQFPAGRKSADEGLLRRAVEDVQQALEERGLGYVDGWDRGKRAGDGELVCHVFARSMDGELGAVAAMSALKWRRSDPQRATIAHRSHDGEEWSVRYGRVNGKLPGPFVL</sequence>
<organism evidence="1 2">
    <name type="scientific">Galactobacter valiniphilus</name>
    <dbReference type="NCBI Taxonomy" id="2676122"/>
    <lineage>
        <taxon>Bacteria</taxon>
        <taxon>Bacillati</taxon>
        <taxon>Actinomycetota</taxon>
        <taxon>Actinomycetes</taxon>
        <taxon>Micrococcales</taxon>
        <taxon>Micrococcaceae</taxon>
        <taxon>Galactobacter</taxon>
    </lineage>
</organism>
<dbReference type="Proteomes" id="UP000265419">
    <property type="component" value="Unassembled WGS sequence"/>
</dbReference>
<accession>A0A399JAY2</accession>
<gene>
    <name evidence="1" type="ORF">DWB68_06010</name>
</gene>
<proteinExistence type="predicted"/>
<dbReference type="RefSeq" id="WP_119424243.1">
    <property type="nucleotide sequence ID" value="NZ_QQXK01000009.1"/>
</dbReference>
<dbReference type="EMBL" id="QQXK01000009">
    <property type="protein sequence ID" value="RII42698.1"/>
    <property type="molecule type" value="Genomic_DNA"/>
</dbReference>
<comment type="caution">
    <text evidence="1">The sequence shown here is derived from an EMBL/GenBank/DDBJ whole genome shotgun (WGS) entry which is preliminary data.</text>
</comment>
<keyword evidence="2" id="KW-1185">Reference proteome</keyword>
<reference evidence="1 2" key="1">
    <citation type="submission" date="2018-07" db="EMBL/GenBank/DDBJ databases">
        <title>Arthrobacter sp. nov., isolated from raw cow's milk with high bacterial count.</title>
        <authorList>
            <person name="Hahne J."/>
            <person name="Isele D."/>
            <person name="Lipski A."/>
        </authorList>
    </citation>
    <scope>NUCLEOTIDE SEQUENCE [LARGE SCALE GENOMIC DNA]</scope>
    <source>
        <strain evidence="1 2">JZ R-35</strain>
    </source>
</reference>
<evidence type="ECO:0000313" key="2">
    <source>
        <dbReference type="Proteomes" id="UP000265419"/>
    </source>
</evidence>